<feature type="transmembrane region" description="Helical" evidence="1">
    <location>
        <begin position="18"/>
        <end position="39"/>
    </location>
</feature>
<protein>
    <submittedName>
        <fullName evidence="2">Cu2+-exporting ATPase</fullName>
    </submittedName>
</protein>
<evidence type="ECO:0000256" key="1">
    <source>
        <dbReference type="SAM" id="Phobius"/>
    </source>
</evidence>
<name>A0A562IBC8_MICOL</name>
<keyword evidence="1" id="KW-0812">Transmembrane</keyword>
<dbReference type="RefSeq" id="WP_425463569.1">
    <property type="nucleotide sequence ID" value="NZ_VLKE01000001.1"/>
</dbReference>
<sequence>MGHDRHAGHDPGMFRRRFWLCLALTVPIVATSHLVAGWLGYRPEFPGRSLIGPALGSVVFWWAAGRSWPGRFASCATGRRG</sequence>
<keyword evidence="3" id="KW-1185">Reference proteome</keyword>
<proteinExistence type="predicted"/>
<dbReference type="AlphaFoldDB" id="A0A562IBC8"/>
<dbReference type="Proteomes" id="UP000319825">
    <property type="component" value="Unassembled WGS sequence"/>
</dbReference>
<comment type="caution">
    <text evidence="2">The sequence shown here is derived from an EMBL/GenBank/DDBJ whole genome shotgun (WGS) entry which is preliminary data.</text>
</comment>
<dbReference type="EMBL" id="VLKE01000001">
    <property type="protein sequence ID" value="TWH68088.1"/>
    <property type="molecule type" value="Genomic_DNA"/>
</dbReference>
<gene>
    <name evidence="2" type="ORF">JD77_03076</name>
</gene>
<feature type="transmembrane region" description="Helical" evidence="1">
    <location>
        <begin position="45"/>
        <end position="64"/>
    </location>
</feature>
<keyword evidence="1" id="KW-0472">Membrane</keyword>
<evidence type="ECO:0000313" key="2">
    <source>
        <dbReference type="EMBL" id="TWH68088.1"/>
    </source>
</evidence>
<accession>A0A562IBC8</accession>
<reference evidence="2 3" key="1">
    <citation type="submission" date="2019-07" db="EMBL/GenBank/DDBJ databases">
        <title>R&amp;d 2014.</title>
        <authorList>
            <person name="Klenk H.-P."/>
        </authorList>
    </citation>
    <scope>NUCLEOTIDE SEQUENCE [LARGE SCALE GENOMIC DNA]</scope>
    <source>
        <strain evidence="2 3">DSM 43868</strain>
    </source>
</reference>
<evidence type="ECO:0000313" key="3">
    <source>
        <dbReference type="Proteomes" id="UP000319825"/>
    </source>
</evidence>
<keyword evidence="1" id="KW-1133">Transmembrane helix</keyword>
<organism evidence="2 3">
    <name type="scientific">Micromonospora olivasterospora</name>
    <dbReference type="NCBI Taxonomy" id="1880"/>
    <lineage>
        <taxon>Bacteria</taxon>
        <taxon>Bacillati</taxon>
        <taxon>Actinomycetota</taxon>
        <taxon>Actinomycetes</taxon>
        <taxon>Micromonosporales</taxon>
        <taxon>Micromonosporaceae</taxon>
        <taxon>Micromonospora</taxon>
    </lineage>
</organism>